<dbReference type="InterPro" id="IPR005101">
    <property type="entry name" value="Cryptochr/Photolyase_FAD-bd"/>
</dbReference>
<evidence type="ECO:0000313" key="8">
    <source>
        <dbReference type="EMBL" id="CAG4941307.1"/>
    </source>
</evidence>
<dbReference type="InterPro" id="IPR002081">
    <property type="entry name" value="Cryptochrome/DNA_photolyase_1"/>
</dbReference>
<protein>
    <submittedName>
        <fullName evidence="8">(apollo) hypothetical protein</fullName>
    </submittedName>
</protein>
<proteinExistence type="inferred from homology"/>
<evidence type="ECO:0000256" key="1">
    <source>
        <dbReference type="ARBA" id="ARBA00005862"/>
    </source>
</evidence>
<dbReference type="Pfam" id="PF00875">
    <property type="entry name" value="DNA_photolyase"/>
    <property type="match status" value="1"/>
</dbReference>
<organism evidence="8 9">
    <name type="scientific">Parnassius apollo</name>
    <name type="common">Apollo butterfly</name>
    <name type="synonym">Papilio apollo</name>
    <dbReference type="NCBI Taxonomy" id="110799"/>
    <lineage>
        <taxon>Eukaryota</taxon>
        <taxon>Metazoa</taxon>
        <taxon>Ecdysozoa</taxon>
        <taxon>Arthropoda</taxon>
        <taxon>Hexapoda</taxon>
        <taxon>Insecta</taxon>
        <taxon>Pterygota</taxon>
        <taxon>Neoptera</taxon>
        <taxon>Endopterygota</taxon>
        <taxon>Lepidoptera</taxon>
        <taxon>Glossata</taxon>
        <taxon>Ditrysia</taxon>
        <taxon>Papilionoidea</taxon>
        <taxon>Papilionidae</taxon>
        <taxon>Parnassiinae</taxon>
        <taxon>Parnassini</taxon>
        <taxon>Parnassius</taxon>
        <taxon>Parnassius</taxon>
    </lineage>
</organism>
<dbReference type="GO" id="GO:0003904">
    <property type="term" value="F:deoxyribodipyrimidine photo-lyase activity"/>
    <property type="evidence" value="ECO:0007669"/>
    <property type="project" value="TreeGrafter"/>
</dbReference>
<comment type="cofactor">
    <cofactor evidence="5">
        <name>FAD</name>
        <dbReference type="ChEBI" id="CHEBI:57692"/>
    </cofactor>
    <text evidence="5">Binds 1 FAD per subunit.</text>
</comment>
<keyword evidence="2 5" id="KW-0285">Flavoprotein</keyword>
<accession>A0A8S3W4Z8</accession>
<dbReference type="GO" id="GO:0005737">
    <property type="term" value="C:cytoplasm"/>
    <property type="evidence" value="ECO:0007669"/>
    <property type="project" value="TreeGrafter"/>
</dbReference>
<keyword evidence="3" id="KW-0547">Nucleotide-binding</keyword>
<evidence type="ECO:0000259" key="7">
    <source>
        <dbReference type="PROSITE" id="PS51645"/>
    </source>
</evidence>
<dbReference type="OrthoDB" id="435881at2759"/>
<feature type="binding site" evidence="5">
    <location>
        <begin position="294"/>
        <end position="298"/>
    </location>
    <ligand>
        <name>FAD</name>
        <dbReference type="ChEBI" id="CHEBI:57692"/>
    </ligand>
</feature>
<keyword evidence="9" id="KW-1185">Reference proteome</keyword>
<dbReference type="GO" id="GO:0032922">
    <property type="term" value="P:circadian regulation of gene expression"/>
    <property type="evidence" value="ECO:0007669"/>
    <property type="project" value="TreeGrafter"/>
</dbReference>
<feature type="site" description="Electron transfer via tryptophanyl radical" evidence="6">
    <location>
        <position position="365"/>
    </location>
</feature>
<keyword evidence="4 5" id="KW-0274">FAD</keyword>
<gene>
    <name evidence="8" type="ORF">PAPOLLO_LOCUS2159</name>
</gene>
<dbReference type="AlphaFoldDB" id="A0A8S3W4Z8"/>
<dbReference type="GO" id="GO:0005634">
    <property type="term" value="C:nucleus"/>
    <property type="evidence" value="ECO:0007669"/>
    <property type="project" value="TreeGrafter"/>
</dbReference>
<dbReference type="InterPro" id="IPR006050">
    <property type="entry name" value="DNA_photolyase_N"/>
</dbReference>
<name>A0A8S3W4Z8_PARAO</name>
<feature type="binding site" evidence="5">
    <location>
        <begin position="334"/>
        <end position="341"/>
    </location>
    <ligand>
        <name>FAD</name>
        <dbReference type="ChEBI" id="CHEBI:57692"/>
    </ligand>
</feature>
<feature type="domain" description="Photolyase/cryptochrome alpha/beta" evidence="7">
    <location>
        <begin position="51"/>
        <end position="182"/>
    </location>
</feature>
<dbReference type="GO" id="GO:0043153">
    <property type="term" value="P:entrainment of circadian clock by photoperiod"/>
    <property type="evidence" value="ECO:0007669"/>
    <property type="project" value="TreeGrafter"/>
</dbReference>
<reference evidence="8" key="1">
    <citation type="submission" date="2021-04" db="EMBL/GenBank/DDBJ databases">
        <authorList>
            <person name="Tunstrom K."/>
        </authorList>
    </citation>
    <scope>NUCLEOTIDE SEQUENCE</scope>
</reference>
<evidence type="ECO:0000256" key="3">
    <source>
        <dbReference type="ARBA" id="ARBA00022741"/>
    </source>
</evidence>
<dbReference type="GO" id="GO:0003677">
    <property type="term" value="F:DNA binding"/>
    <property type="evidence" value="ECO:0007669"/>
    <property type="project" value="TreeGrafter"/>
</dbReference>
<comment type="caution">
    <text evidence="8">The sequence shown here is derived from an EMBL/GenBank/DDBJ whole genome shotgun (WGS) entry which is preliminary data.</text>
</comment>
<dbReference type="EMBL" id="CAJQZP010000160">
    <property type="protein sequence ID" value="CAG4941307.1"/>
    <property type="molecule type" value="Genomic_DNA"/>
</dbReference>
<evidence type="ECO:0000256" key="4">
    <source>
        <dbReference type="ARBA" id="ARBA00022827"/>
    </source>
</evidence>
<feature type="binding site" evidence="5">
    <location>
        <begin position="432"/>
        <end position="434"/>
    </location>
    <ligand>
        <name>FAD</name>
        <dbReference type="ChEBI" id="CHEBI:57692"/>
    </ligand>
</feature>
<dbReference type="PANTHER" id="PTHR11455:SF9">
    <property type="entry name" value="CRYPTOCHROME CIRCADIAN CLOCK 5 ISOFORM X1"/>
    <property type="match status" value="1"/>
</dbReference>
<dbReference type="Proteomes" id="UP000691718">
    <property type="component" value="Unassembled WGS sequence"/>
</dbReference>
<evidence type="ECO:0000313" key="9">
    <source>
        <dbReference type="Proteomes" id="UP000691718"/>
    </source>
</evidence>
<dbReference type="FunFam" id="1.10.579.10:FF:000004">
    <property type="entry name" value="Cryptochrome-1"/>
    <property type="match status" value="1"/>
</dbReference>
<evidence type="ECO:0000256" key="2">
    <source>
        <dbReference type="ARBA" id="ARBA00022630"/>
    </source>
</evidence>
<dbReference type="Pfam" id="PF03441">
    <property type="entry name" value="FAD_binding_7"/>
    <property type="match status" value="1"/>
</dbReference>
<feature type="site" description="Electron transfer via tryptophanyl radical" evidence="6">
    <location>
        <position position="442"/>
    </location>
</feature>
<dbReference type="GO" id="GO:0071949">
    <property type="term" value="F:FAD binding"/>
    <property type="evidence" value="ECO:0007669"/>
    <property type="project" value="TreeGrafter"/>
</dbReference>
<feature type="site" description="Electron transfer via tryptophanyl radical" evidence="6">
    <location>
        <position position="419"/>
    </location>
</feature>
<evidence type="ECO:0000256" key="6">
    <source>
        <dbReference type="PIRSR" id="PIRSR602081-2"/>
    </source>
</evidence>
<evidence type="ECO:0000256" key="5">
    <source>
        <dbReference type="PIRSR" id="PIRSR602081-1"/>
    </source>
</evidence>
<dbReference type="PROSITE" id="PS51645">
    <property type="entry name" value="PHR_CRY_ALPHA_BETA"/>
    <property type="match status" value="1"/>
</dbReference>
<comment type="similarity">
    <text evidence="1">Belongs to the DNA photolyase class-1 family.</text>
</comment>
<sequence>MSRNFKFKPKPLKTLKYEQPKTQLLFELFTIGSVIKRLPAHLPFPEVSKMPTVVHWFRLDLRLHDNLALRNAINEAENRKHILRPVYFLNPDSIHNIGTNRLRFLIQSLQDLDANLRKLNTRLYIIKDTAINCLPKLFQKWQVKFLTVQVDIDPHLVDQDDAIEKVAEENDIFIVKRVQHTVYDVHSVLKKNNGSVPLTYQKFLSLVQDMQVKETIDINKQISECCKAEDYNSKEYDVPTLEEIGVDESTLSECKYPGGETEGLKRLNVYMSRKQWVCKFEKPNSSPNSIEPSTTVLSPYLSHGCLSSRLFYHKLKDVENGMLHTQPPVSLLGQLMWREFYYTAGAGTENFDRMVGNKLCTQIPWGENTEHLRAWAEGRTGYPFVDAIMRQLKQEGWIHHLARHMVACFLTRGDLWISWEEGAKVFENYLLDYDWSLNAGNWMWLSASAIFYKYFRVYSPVAFGKKTDKDGLYIRKYVPELKKYPSEYIYEPWKAPKSIQTKAGCVVGIGYPKRIVDHDKIHKENMQKMSLAYKNNREKKAMKRPRS</sequence>
<dbReference type="PANTHER" id="PTHR11455">
    <property type="entry name" value="CRYPTOCHROME"/>
    <property type="match status" value="1"/>
</dbReference>